<evidence type="ECO:0000256" key="2">
    <source>
        <dbReference type="ARBA" id="ARBA00007145"/>
    </source>
</evidence>
<comment type="pathway">
    <text evidence="1 7 8">Cofactor biosynthesis; NAD(+) biosynthesis; NAD(+) from deamido-NAD(+) (L-Gln route): step 1/1.</text>
</comment>
<feature type="active site" description="Nucleophile; for glutaminase activity" evidence="7">
    <location>
        <position position="246"/>
    </location>
</feature>
<keyword evidence="3 7" id="KW-0436">Ligase</keyword>
<feature type="domain" description="HTH cro/C1-type" evidence="11">
    <location>
        <begin position="9"/>
        <end position="64"/>
    </location>
</feature>
<dbReference type="Pfam" id="PF00795">
    <property type="entry name" value="CN_hydrolase"/>
    <property type="match status" value="1"/>
</dbReference>
<accession>A0A9D1MWT8</accession>
<evidence type="ECO:0000259" key="10">
    <source>
        <dbReference type="PROSITE" id="PS50263"/>
    </source>
</evidence>
<dbReference type="PROSITE" id="PS50263">
    <property type="entry name" value="CN_HYDROLASE"/>
    <property type="match status" value="1"/>
</dbReference>
<dbReference type="GO" id="GO:0008795">
    <property type="term" value="F:NAD+ synthase activity"/>
    <property type="evidence" value="ECO:0007669"/>
    <property type="project" value="UniProtKB-UniRule"/>
</dbReference>
<keyword evidence="6 7" id="KW-0520">NAD</keyword>
<evidence type="ECO:0000256" key="1">
    <source>
        <dbReference type="ARBA" id="ARBA00005188"/>
    </source>
</evidence>
<evidence type="ECO:0000256" key="6">
    <source>
        <dbReference type="ARBA" id="ARBA00023027"/>
    </source>
</evidence>
<feature type="active site" description="For glutaminase activity" evidence="7">
    <location>
        <position position="191"/>
    </location>
</feature>
<dbReference type="CDD" id="cd07570">
    <property type="entry name" value="GAT_Gln-NAD-synth"/>
    <property type="match status" value="1"/>
</dbReference>
<dbReference type="CDD" id="cd00553">
    <property type="entry name" value="NAD_synthase"/>
    <property type="match status" value="1"/>
</dbReference>
<dbReference type="InterPro" id="IPR036526">
    <property type="entry name" value="C-N_Hydrolase_sf"/>
</dbReference>
<feature type="binding site" evidence="7">
    <location>
        <begin position="541"/>
        <end position="544"/>
    </location>
    <ligand>
        <name>deamido-NAD(+)</name>
        <dbReference type="ChEBI" id="CHEBI:58437"/>
        <note>ligand shared between two neighboring subunits</note>
    </ligand>
</feature>
<dbReference type="EC" id="6.3.5.1" evidence="7 8"/>
<feature type="binding site" evidence="7">
    <location>
        <position position="531"/>
    </location>
    <ligand>
        <name>ATP</name>
        <dbReference type="ChEBI" id="CHEBI:30616"/>
    </ligand>
</feature>
<evidence type="ECO:0000256" key="8">
    <source>
        <dbReference type="PIRNR" id="PIRNR006630"/>
    </source>
</evidence>
<dbReference type="Gene3D" id="1.10.10.1140">
    <property type="entry name" value="Glutamine-dependent NAD+ synthetase, C-terminal domain"/>
    <property type="match status" value="1"/>
</dbReference>
<evidence type="ECO:0000313" key="13">
    <source>
        <dbReference type="Proteomes" id="UP000886852"/>
    </source>
</evidence>
<keyword evidence="5 7" id="KW-0067">ATP-binding</keyword>
<dbReference type="InterPro" id="IPR022310">
    <property type="entry name" value="NAD/GMP_synthase"/>
</dbReference>
<name>A0A9D1MWT8_9BACT</name>
<dbReference type="InterPro" id="IPR001387">
    <property type="entry name" value="Cro/C1-type_HTH"/>
</dbReference>
<gene>
    <name evidence="7" type="primary">nadE</name>
    <name evidence="12" type="ORF">IAC72_01820</name>
</gene>
<feature type="domain" description="CN hydrolase" evidence="10">
    <location>
        <begin position="81"/>
        <end position="344"/>
    </location>
</feature>
<dbReference type="Proteomes" id="UP000886852">
    <property type="component" value="Unassembled WGS sequence"/>
</dbReference>
<dbReference type="PIRSF" id="PIRSF006630">
    <property type="entry name" value="NADS_GAT"/>
    <property type="match status" value="1"/>
</dbReference>
<dbReference type="InterPro" id="IPR003010">
    <property type="entry name" value="C-N_Hydrolase"/>
</dbReference>
<feature type="binding site" evidence="7">
    <location>
        <position position="197"/>
    </location>
    <ligand>
        <name>L-glutamine</name>
        <dbReference type="ChEBI" id="CHEBI:58359"/>
    </ligand>
</feature>
<feature type="binding site" evidence="7">
    <location>
        <position position="666"/>
    </location>
    <ligand>
        <name>deamido-NAD(+)</name>
        <dbReference type="ChEBI" id="CHEBI:58437"/>
        <note>ligand shared between two neighboring subunits</note>
    </ligand>
</feature>
<comment type="function">
    <text evidence="7">Catalyzes the ATP-dependent amidation of deamido-NAD to form NAD. Uses L-glutamine as a nitrogen source.</text>
</comment>
<dbReference type="NCBIfam" id="NF002730">
    <property type="entry name" value="PRK02628.1"/>
    <property type="match status" value="1"/>
</dbReference>
<evidence type="ECO:0000313" key="12">
    <source>
        <dbReference type="EMBL" id="HIU90741.1"/>
    </source>
</evidence>
<sequence>MKNSLIEKLNAAKRNRGVTLKQLAEMSGISPGTVNKIMSGALLDVKTEKLQKLADALGVSMHYLTAEQDAPQERILNYGIAKVACISPDVRVADCDYNAEKIIEGAIRAAADGASVIVFPELCITGYCCGDLFFQQALRRSAERNLEKICRATEKIHAVIAVGLPVTDGAGRLYNAAALLFGGDILGVVPKTNLPNYNEFYEKRHFAAAPQNTGVIRLCGKDRVFGTNVIFANSGMPEMAIAVEICEDIWVSDTPSSRHAKAGATLILNLSASNETLCKAEYRRKIVEVQSAKACAVYAYCSSGMGESTADTVFSAHNVICENGAVLAESKPFGKGYAAAEADFGFILNERSKMLREDADRYVTVSFDMPVNRAPQRVYDASPFVPADKKQLAERCETAFMLQAYGIKKRLQHTGAKKLVLGVSGGSDSTLALIACRRALELASRPASDIVAVTMPCFGTTERTLENSLALAKAYGAQTVKVDISASVTQHLKDIGHDLAPDVVFENAQARERTQVLMDIANGCNGLVIGTGDMSELALGWSTYNGDHMSMYCVNGGVPKTLVRAMIEYEAEKNSATRDILRDVLDTPVSPELLPPEQGQIAQQTEKVVGPYRLHDYFLYMTVRKGFAPDKVYALAKLSFAGEFTPQEILHWLKLFVKRFFSQQFKRSCQPDGIKIGTTDISKNNWRMPSDVCGDVWQSLLEKLQ</sequence>
<dbReference type="GO" id="GO:0005524">
    <property type="term" value="F:ATP binding"/>
    <property type="evidence" value="ECO:0007669"/>
    <property type="project" value="UniProtKB-UniRule"/>
</dbReference>
<evidence type="ECO:0000259" key="11">
    <source>
        <dbReference type="PROSITE" id="PS50943"/>
    </source>
</evidence>
<dbReference type="EMBL" id="DVOC01000033">
    <property type="protein sequence ID" value="HIU90741.1"/>
    <property type="molecule type" value="Genomic_DNA"/>
</dbReference>
<dbReference type="Pfam" id="PF02540">
    <property type="entry name" value="NAD_synthase"/>
    <property type="match status" value="1"/>
</dbReference>
<keyword evidence="4 7" id="KW-0547">Nucleotide-binding</keyword>
<feature type="binding site" evidence="7">
    <location>
        <position position="279"/>
    </location>
    <ligand>
        <name>L-glutamine</name>
        <dbReference type="ChEBI" id="CHEBI:58359"/>
    </ligand>
</feature>
<evidence type="ECO:0000256" key="3">
    <source>
        <dbReference type="ARBA" id="ARBA00022598"/>
    </source>
</evidence>
<dbReference type="InterPro" id="IPR010982">
    <property type="entry name" value="Lambda_DNA-bd_dom_sf"/>
</dbReference>
<dbReference type="AlphaFoldDB" id="A0A9D1MWT8"/>
<dbReference type="NCBIfam" id="TIGR00552">
    <property type="entry name" value="nadE"/>
    <property type="match status" value="1"/>
</dbReference>
<dbReference type="SUPFAM" id="SSF52402">
    <property type="entry name" value="Adenine nucleotide alpha hydrolases-like"/>
    <property type="match status" value="1"/>
</dbReference>
<comment type="similarity">
    <text evidence="9">Belongs to the NAD synthetase family.</text>
</comment>
<dbReference type="SMART" id="SM00530">
    <property type="entry name" value="HTH_XRE"/>
    <property type="match status" value="1"/>
</dbReference>
<reference evidence="12" key="2">
    <citation type="journal article" date="2021" name="PeerJ">
        <title>Extensive microbial diversity within the chicken gut microbiome revealed by metagenomics and culture.</title>
        <authorList>
            <person name="Gilroy R."/>
            <person name="Ravi A."/>
            <person name="Getino M."/>
            <person name="Pursley I."/>
            <person name="Horton D.L."/>
            <person name="Alikhan N.F."/>
            <person name="Baker D."/>
            <person name="Gharbi K."/>
            <person name="Hall N."/>
            <person name="Watson M."/>
            <person name="Adriaenssens E.M."/>
            <person name="Foster-Nyarko E."/>
            <person name="Jarju S."/>
            <person name="Secka A."/>
            <person name="Antonio M."/>
            <person name="Oren A."/>
            <person name="Chaudhuri R.R."/>
            <person name="La Ragione R."/>
            <person name="Hildebrand F."/>
            <person name="Pallen M.J."/>
        </authorList>
    </citation>
    <scope>NUCLEOTIDE SEQUENCE</scope>
    <source>
        <strain evidence="12">ChiHjej12B11-7776</strain>
    </source>
</reference>
<dbReference type="SUPFAM" id="SSF56317">
    <property type="entry name" value="Carbon-nitrogen hydrolase"/>
    <property type="match status" value="1"/>
</dbReference>
<dbReference type="InterPro" id="IPR014729">
    <property type="entry name" value="Rossmann-like_a/b/a_fold"/>
</dbReference>
<comment type="similarity">
    <text evidence="2 7 8">In the C-terminal section; belongs to the NAD synthetase family.</text>
</comment>
<comment type="caution">
    <text evidence="12">The sequence shown here is derived from an EMBL/GenBank/DDBJ whole genome shotgun (WGS) entry which is preliminary data.</text>
</comment>
<protein>
    <recommendedName>
        <fullName evidence="7 8">Glutamine-dependent NAD(+) synthetase</fullName>
        <ecNumber evidence="7 8">6.3.5.1</ecNumber>
    </recommendedName>
    <alternativeName>
        <fullName evidence="7 8">NAD(+) synthase [glutamine-hydrolyzing]</fullName>
    </alternativeName>
</protein>
<dbReference type="InterPro" id="IPR041856">
    <property type="entry name" value="NAD+_synth_C"/>
</dbReference>
<feature type="binding site" evidence="7">
    <location>
        <position position="273"/>
    </location>
    <ligand>
        <name>L-glutamine</name>
        <dbReference type="ChEBI" id="CHEBI:58359"/>
    </ligand>
</feature>
<comment type="catalytic activity">
    <reaction evidence="7 8">
        <text>deamido-NAD(+) + L-glutamine + ATP + H2O = L-glutamate + AMP + diphosphate + NAD(+) + H(+)</text>
        <dbReference type="Rhea" id="RHEA:24384"/>
        <dbReference type="ChEBI" id="CHEBI:15377"/>
        <dbReference type="ChEBI" id="CHEBI:15378"/>
        <dbReference type="ChEBI" id="CHEBI:29985"/>
        <dbReference type="ChEBI" id="CHEBI:30616"/>
        <dbReference type="ChEBI" id="CHEBI:33019"/>
        <dbReference type="ChEBI" id="CHEBI:57540"/>
        <dbReference type="ChEBI" id="CHEBI:58359"/>
        <dbReference type="ChEBI" id="CHEBI:58437"/>
        <dbReference type="ChEBI" id="CHEBI:456215"/>
        <dbReference type="EC" id="6.3.5.1"/>
    </reaction>
</comment>
<dbReference type="GO" id="GO:0009435">
    <property type="term" value="P:NAD+ biosynthetic process"/>
    <property type="evidence" value="ECO:0007669"/>
    <property type="project" value="UniProtKB-UniRule"/>
</dbReference>
<dbReference type="PANTHER" id="PTHR23090">
    <property type="entry name" value="NH 3 /GLUTAMINE-DEPENDENT NAD + SYNTHETASE"/>
    <property type="match status" value="1"/>
</dbReference>
<dbReference type="GO" id="GO:0005737">
    <property type="term" value="C:cytoplasm"/>
    <property type="evidence" value="ECO:0007669"/>
    <property type="project" value="InterPro"/>
</dbReference>
<dbReference type="HAMAP" id="MF_02090">
    <property type="entry name" value="NadE_glutamine_dep"/>
    <property type="match status" value="1"/>
</dbReference>
<reference evidence="12" key="1">
    <citation type="submission" date="2020-10" db="EMBL/GenBank/DDBJ databases">
        <authorList>
            <person name="Gilroy R."/>
        </authorList>
    </citation>
    <scope>NUCLEOTIDE SEQUENCE</scope>
    <source>
        <strain evidence="12">ChiHjej12B11-7776</strain>
    </source>
</reference>
<dbReference type="Gene3D" id="3.60.110.10">
    <property type="entry name" value="Carbon-nitrogen hydrolase"/>
    <property type="match status" value="1"/>
</dbReference>
<dbReference type="Pfam" id="PF01381">
    <property type="entry name" value="HTH_3"/>
    <property type="match status" value="1"/>
</dbReference>
<dbReference type="PROSITE" id="PS50943">
    <property type="entry name" value="HTH_CROC1"/>
    <property type="match status" value="1"/>
</dbReference>
<evidence type="ECO:0000256" key="5">
    <source>
        <dbReference type="ARBA" id="ARBA00022840"/>
    </source>
</evidence>
<feature type="binding site" evidence="7">
    <location>
        <position position="507"/>
    </location>
    <ligand>
        <name>deamido-NAD(+)</name>
        <dbReference type="ChEBI" id="CHEBI:58437"/>
        <note>ligand shared between two neighboring subunits</note>
    </ligand>
</feature>
<evidence type="ECO:0000256" key="9">
    <source>
        <dbReference type="RuleBase" id="RU003811"/>
    </source>
</evidence>
<dbReference type="SUPFAM" id="SSF47413">
    <property type="entry name" value="lambda repressor-like DNA-binding domains"/>
    <property type="match status" value="1"/>
</dbReference>
<dbReference type="CDD" id="cd00093">
    <property type="entry name" value="HTH_XRE"/>
    <property type="match status" value="1"/>
</dbReference>
<dbReference type="Gene3D" id="1.10.260.40">
    <property type="entry name" value="lambda repressor-like DNA-binding domains"/>
    <property type="match status" value="1"/>
</dbReference>
<proteinExistence type="inferred from homology"/>
<dbReference type="Gene3D" id="3.40.50.620">
    <property type="entry name" value="HUPs"/>
    <property type="match status" value="1"/>
</dbReference>
<evidence type="ECO:0000256" key="7">
    <source>
        <dbReference type="HAMAP-Rule" id="MF_02090"/>
    </source>
</evidence>
<feature type="active site" description="Proton acceptor; for glutaminase activity" evidence="7">
    <location>
        <position position="121"/>
    </location>
</feature>
<dbReference type="GO" id="GO:0003952">
    <property type="term" value="F:NAD+ synthase (glutamine-hydrolyzing) activity"/>
    <property type="evidence" value="ECO:0007669"/>
    <property type="project" value="UniProtKB-UniRule"/>
</dbReference>
<organism evidence="12 13">
    <name type="scientific">Candidatus Fimimonas merdipullorum</name>
    <dbReference type="NCBI Taxonomy" id="2840822"/>
    <lineage>
        <taxon>Bacteria</taxon>
        <taxon>Pseudomonadati</taxon>
        <taxon>Myxococcota</taxon>
        <taxon>Myxococcia</taxon>
        <taxon>Myxococcales</taxon>
        <taxon>Cystobacterineae</taxon>
        <taxon>Myxococcaceae</taxon>
        <taxon>Myxococcaceae incertae sedis</taxon>
        <taxon>Candidatus Fimimonas</taxon>
    </lineage>
</organism>
<feature type="binding site" evidence="7">
    <location>
        <position position="536"/>
    </location>
    <ligand>
        <name>deamido-NAD(+)</name>
        <dbReference type="ChEBI" id="CHEBI:58437"/>
        <note>ligand shared between two neighboring subunits</note>
    </ligand>
</feature>
<dbReference type="GO" id="GO:0004359">
    <property type="term" value="F:glutaminase activity"/>
    <property type="evidence" value="ECO:0007669"/>
    <property type="project" value="InterPro"/>
</dbReference>
<dbReference type="GO" id="GO:0003677">
    <property type="term" value="F:DNA binding"/>
    <property type="evidence" value="ECO:0007669"/>
    <property type="project" value="InterPro"/>
</dbReference>
<feature type="binding site" evidence="7">
    <location>
        <begin position="422"/>
        <end position="429"/>
    </location>
    <ligand>
        <name>ATP</name>
        <dbReference type="ChEBI" id="CHEBI:30616"/>
    </ligand>
</feature>
<dbReference type="PANTHER" id="PTHR23090:SF9">
    <property type="entry name" value="GLUTAMINE-DEPENDENT NAD(+) SYNTHETASE"/>
    <property type="match status" value="1"/>
</dbReference>
<dbReference type="InterPro" id="IPR014445">
    <property type="entry name" value="Gln-dep_NAD_synthase"/>
</dbReference>
<evidence type="ECO:0000256" key="4">
    <source>
        <dbReference type="ARBA" id="ARBA00022741"/>
    </source>
</evidence>
<dbReference type="InterPro" id="IPR003694">
    <property type="entry name" value="NAD_synthase"/>
</dbReference>